<keyword evidence="2" id="KW-1185">Reference proteome</keyword>
<accession>A0A166G180</accession>
<evidence type="ECO:0000313" key="1">
    <source>
        <dbReference type="EMBL" id="KZP17365.1"/>
    </source>
</evidence>
<protein>
    <submittedName>
        <fullName evidence="1">Uncharacterized protein</fullName>
    </submittedName>
</protein>
<name>A0A166G180_9AGAM</name>
<dbReference type="AlphaFoldDB" id="A0A166G180"/>
<proteinExistence type="predicted"/>
<dbReference type="InterPro" id="IPR029071">
    <property type="entry name" value="Ubiquitin-like_domsf"/>
</dbReference>
<sequence length="73" mass="7945">MVVRGTQTLAEFEDSVLLAHFINLPDYALVLESKELKDDGATLDALGVFPGCTIYAGEYRAPLCVVCIDARPE</sequence>
<dbReference type="EMBL" id="KV417583">
    <property type="protein sequence ID" value="KZP17365.1"/>
    <property type="molecule type" value="Genomic_DNA"/>
</dbReference>
<gene>
    <name evidence="1" type="ORF">FIBSPDRAFT_865033</name>
</gene>
<evidence type="ECO:0000313" key="2">
    <source>
        <dbReference type="Proteomes" id="UP000076532"/>
    </source>
</evidence>
<dbReference type="Proteomes" id="UP000076532">
    <property type="component" value="Unassembled WGS sequence"/>
</dbReference>
<reference evidence="1 2" key="1">
    <citation type="journal article" date="2016" name="Mol. Biol. Evol.">
        <title>Comparative Genomics of Early-Diverging Mushroom-Forming Fungi Provides Insights into the Origins of Lignocellulose Decay Capabilities.</title>
        <authorList>
            <person name="Nagy L.G."/>
            <person name="Riley R."/>
            <person name="Tritt A."/>
            <person name="Adam C."/>
            <person name="Daum C."/>
            <person name="Floudas D."/>
            <person name="Sun H."/>
            <person name="Yadav J.S."/>
            <person name="Pangilinan J."/>
            <person name="Larsson K.H."/>
            <person name="Matsuura K."/>
            <person name="Barry K."/>
            <person name="Labutti K."/>
            <person name="Kuo R."/>
            <person name="Ohm R.A."/>
            <person name="Bhattacharya S.S."/>
            <person name="Shirouzu T."/>
            <person name="Yoshinaga Y."/>
            <person name="Martin F.M."/>
            <person name="Grigoriev I.V."/>
            <person name="Hibbett D.S."/>
        </authorList>
    </citation>
    <scope>NUCLEOTIDE SEQUENCE [LARGE SCALE GENOMIC DNA]</scope>
    <source>
        <strain evidence="1 2">CBS 109695</strain>
    </source>
</reference>
<dbReference type="SUPFAM" id="SSF54236">
    <property type="entry name" value="Ubiquitin-like"/>
    <property type="match status" value="1"/>
</dbReference>
<organism evidence="1 2">
    <name type="scientific">Athelia psychrophila</name>
    <dbReference type="NCBI Taxonomy" id="1759441"/>
    <lineage>
        <taxon>Eukaryota</taxon>
        <taxon>Fungi</taxon>
        <taxon>Dikarya</taxon>
        <taxon>Basidiomycota</taxon>
        <taxon>Agaricomycotina</taxon>
        <taxon>Agaricomycetes</taxon>
        <taxon>Agaricomycetidae</taxon>
        <taxon>Atheliales</taxon>
        <taxon>Atheliaceae</taxon>
        <taxon>Athelia</taxon>
    </lineage>
</organism>